<evidence type="ECO:0000313" key="8">
    <source>
        <dbReference type="EMBL" id="KXS18146.1"/>
    </source>
</evidence>
<organism evidence="8 9">
    <name type="scientific">Gonapodya prolifera (strain JEL478)</name>
    <name type="common">Monoblepharis prolifera</name>
    <dbReference type="NCBI Taxonomy" id="1344416"/>
    <lineage>
        <taxon>Eukaryota</taxon>
        <taxon>Fungi</taxon>
        <taxon>Fungi incertae sedis</taxon>
        <taxon>Chytridiomycota</taxon>
        <taxon>Chytridiomycota incertae sedis</taxon>
        <taxon>Monoblepharidomycetes</taxon>
        <taxon>Monoblepharidales</taxon>
        <taxon>Gonapodyaceae</taxon>
        <taxon>Gonapodya</taxon>
    </lineage>
</organism>
<dbReference type="AlphaFoldDB" id="A0A139AN31"/>
<dbReference type="PANTHER" id="PTHR11941:SF54">
    <property type="entry name" value="ENOYL-COA HYDRATASE, MITOCHONDRIAL"/>
    <property type="match status" value="1"/>
</dbReference>
<dbReference type="FunFam" id="1.10.12.10:FF:000001">
    <property type="entry name" value="Probable enoyl-CoA hydratase, mitochondrial"/>
    <property type="match status" value="1"/>
</dbReference>
<dbReference type="GO" id="GO:0006635">
    <property type="term" value="P:fatty acid beta-oxidation"/>
    <property type="evidence" value="ECO:0007669"/>
    <property type="project" value="TreeGrafter"/>
</dbReference>
<dbReference type="InterPro" id="IPR014748">
    <property type="entry name" value="Enoyl-CoA_hydra_C"/>
</dbReference>
<proteinExistence type="inferred from homology"/>
<name>A0A139AN31_GONPJ</name>
<keyword evidence="5" id="KW-0456">Lyase</keyword>
<dbReference type="Gene3D" id="3.90.226.10">
    <property type="entry name" value="2-enoyl-CoA Hydratase, Chain A, domain 1"/>
    <property type="match status" value="1"/>
</dbReference>
<dbReference type="Proteomes" id="UP000070544">
    <property type="component" value="Unassembled WGS sequence"/>
</dbReference>
<dbReference type="GO" id="GO:0005739">
    <property type="term" value="C:mitochondrion"/>
    <property type="evidence" value="ECO:0007669"/>
    <property type="project" value="TreeGrafter"/>
</dbReference>
<dbReference type="InterPro" id="IPR001753">
    <property type="entry name" value="Enoyl-CoA_hydra/iso"/>
</dbReference>
<evidence type="ECO:0000256" key="5">
    <source>
        <dbReference type="ARBA" id="ARBA00023239"/>
    </source>
</evidence>
<evidence type="ECO:0000256" key="3">
    <source>
        <dbReference type="ARBA" id="ARBA00022832"/>
    </source>
</evidence>
<dbReference type="PROSITE" id="PS00166">
    <property type="entry name" value="ENOYL_COA_HYDRATASE"/>
    <property type="match status" value="1"/>
</dbReference>
<dbReference type="STRING" id="1344416.A0A139AN31"/>
<dbReference type="OrthoDB" id="2018133at2759"/>
<dbReference type="InterPro" id="IPR018376">
    <property type="entry name" value="Enoyl-CoA_hyd/isom_CS"/>
</dbReference>
<gene>
    <name evidence="8" type="ORF">M427DRAFT_53974</name>
</gene>
<protein>
    <recommendedName>
        <fullName evidence="6">Probable enoyl-CoA hydratase, mitochondrial</fullName>
        <ecNumber evidence="2">4.2.1.17</ecNumber>
    </recommendedName>
</protein>
<dbReference type="InterPro" id="IPR029045">
    <property type="entry name" value="ClpP/crotonase-like_dom_sf"/>
</dbReference>
<dbReference type="PANTHER" id="PTHR11941">
    <property type="entry name" value="ENOYL-COA HYDRATASE-RELATED"/>
    <property type="match status" value="1"/>
</dbReference>
<keyword evidence="9" id="KW-1185">Reference proteome</keyword>
<dbReference type="CDD" id="cd06558">
    <property type="entry name" value="crotonase-like"/>
    <property type="match status" value="1"/>
</dbReference>
<accession>A0A139AN31</accession>
<dbReference type="GO" id="GO:0004300">
    <property type="term" value="F:enoyl-CoA hydratase activity"/>
    <property type="evidence" value="ECO:0007669"/>
    <property type="project" value="UniProtKB-EC"/>
</dbReference>
<dbReference type="OMA" id="FCDARED"/>
<evidence type="ECO:0000256" key="4">
    <source>
        <dbReference type="ARBA" id="ARBA00023098"/>
    </source>
</evidence>
<dbReference type="SUPFAM" id="SSF52096">
    <property type="entry name" value="ClpP/crotonase"/>
    <property type="match status" value="1"/>
</dbReference>
<evidence type="ECO:0000256" key="7">
    <source>
        <dbReference type="RuleBase" id="RU003707"/>
    </source>
</evidence>
<reference evidence="8 9" key="1">
    <citation type="journal article" date="2015" name="Genome Biol. Evol.">
        <title>Phylogenomic analyses indicate that early fungi evolved digesting cell walls of algal ancestors of land plants.</title>
        <authorList>
            <person name="Chang Y."/>
            <person name="Wang S."/>
            <person name="Sekimoto S."/>
            <person name="Aerts A.L."/>
            <person name="Choi C."/>
            <person name="Clum A."/>
            <person name="LaButti K.M."/>
            <person name="Lindquist E.A."/>
            <person name="Yee Ngan C."/>
            <person name="Ohm R.A."/>
            <person name="Salamov A.A."/>
            <person name="Grigoriev I.V."/>
            <person name="Spatafora J.W."/>
            <person name="Berbee M.L."/>
        </authorList>
    </citation>
    <scope>NUCLEOTIDE SEQUENCE [LARGE SCALE GENOMIC DNA]</scope>
    <source>
        <strain evidence="8 9">JEL478</strain>
    </source>
</reference>
<dbReference type="EMBL" id="KQ965743">
    <property type="protein sequence ID" value="KXS18146.1"/>
    <property type="molecule type" value="Genomic_DNA"/>
</dbReference>
<dbReference type="Gene3D" id="1.10.12.10">
    <property type="entry name" value="Lyase 2-enoyl-coa Hydratase, Chain A, domain 2"/>
    <property type="match status" value="1"/>
</dbReference>
<keyword evidence="4" id="KW-0443">Lipid metabolism</keyword>
<sequence>MLSHAARSSPALAALRASARVSARAAAASSTLPSPLVASAPAQFVARGGARRAFSASPIASSAAPKEAPAPLTLTPSSKTLEYLILSRTGSTNPRSVALVQLNRPKALNALCDPLMAELNVVLKELDADPDVKAIVLTGSEKAFAAGADIKEMQAFSYDQVINRNFIANWADIAKIRKPVIAAVNGFALGGGCELAMTCDIIYAGENAKFAQPEIKLGTIAGAGGTQRLTRVVGKSKSMEMNLTGDFVGAKEAEQAGLVSKVFPVDKTLDEALKLADKIAQMSLPVIILAKEAVNKAYETTLTTGLDFERRSFHSTFGLADRTEGMTAFVNKRVAKFEDK</sequence>
<dbReference type="EC" id="4.2.1.17" evidence="2"/>
<evidence type="ECO:0000256" key="2">
    <source>
        <dbReference type="ARBA" id="ARBA00012076"/>
    </source>
</evidence>
<dbReference type="Pfam" id="PF00378">
    <property type="entry name" value="ECH_1"/>
    <property type="match status" value="1"/>
</dbReference>
<evidence type="ECO:0000313" key="9">
    <source>
        <dbReference type="Proteomes" id="UP000070544"/>
    </source>
</evidence>
<evidence type="ECO:0000256" key="1">
    <source>
        <dbReference type="ARBA" id="ARBA00005254"/>
    </source>
</evidence>
<dbReference type="FunFam" id="3.90.226.10:FF:000019">
    <property type="entry name" value="Enoyl-CoA hydratase, mitochondrial"/>
    <property type="match status" value="1"/>
</dbReference>
<keyword evidence="3" id="KW-0276">Fatty acid metabolism</keyword>
<comment type="similarity">
    <text evidence="1 7">Belongs to the enoyl-CoA hydratase/isomerase family.</text>
</comment>
<evidence type="ECO:0000256" key="6">
    <source>
        <dbReference type="ARBA" id="ARBA00073937"/>
    </source>
</evidence>